<proteinExistence type="predicted"/>
<evidence type="ECO:0000313" key="2">
    <source>
        <dbReference type="Proteomes" id="UP000199308"/>
    </source>
</evidence>
<evidence type="ECO:0000313" key="1">
    <source>
        <dbReference type="EMBL" id="SES77453.1"/>
    </source>
</evidence>
<protein>
    <recommendedName>
        <fullName evidence="3">MORN repeat variant</fullName>
    </recommendedName>
</protein>
<dbReference type="AlphaFoldDB" id="A0A1H9Z9A5"/>
<name>A0A1H9Z9A5_THASX</name>
<dbReference type="RefSeq" id="WP_093327191.1">
    <property type="nucleotide sequence ID" value="NZ_AP027363.1"/>
</dbReference>
<dbReference type="Gene3D" id="2.20.110.10">
    <property type="entry name" value="Histone H3 K4-specific methyltransferase SET7/9 N-terminal domain"/>
    <property type="match status" value="1"/>
</dbReference>
<dbReference type="EMBL" id="FOHK01000002">
    <property type="protein sequence ID" value="SES77453.1"/>
    <property type="molecule type" value="Genomic_DNA"/>
</dbReference>
<sequence>MFNALLLSFALLAPPSDEQQIESTDTYVKIYRADGSIKYFAEKDKGAIHGEVKWYYDNGQISYIGQRWRGRENGTLPVCFYPDGKQMAQCNQFASTGGEHGSSN</sequence>
<evidence type="ECO:0008006" key="3">
    <source>
        <dbReference type="Google" id="ProtNLM"/>
    </source>
</evidence>
<dbReference type="Proteomes" id="UP000199308">
    <property type="component" value="Unassembled WGS sequence"/>
</dbReference>
<gene>
    <name evidence="1" type="ORF">SAMN05660429_00350</name>
</gene>
<dbReference type="SUPFAM" id="SSF82185">
    <property type="entry name" value="Histone H3 K4-specific methyltransferase SET7/9 N-terminal domain"/>
    <property type="match status" value="1"/>
</dbReference>
<organism evidence="1 2">
    <name type="scientific">Thalassotalea agarivorans</name>
    <name type="common">Thalassomonas agarivorans</name>
    <dbReference type="NCBI Taxonomy" id="349064"/>
    <lineage>
        <taxon>Bacteria</taxon>
        <taxon>Pseudomonadati</taxon>
        <taxon>Pseudomonadota</taxon>
        <taxon>Gammaproteobacteria</taxon>
        <taxon>Alteromonadales</taxon>
        <taxon>Colwelliaceae</taxon>
        <taxon>Thalassotalea</taxon>
    </lineage>
</organism>
<dbReference type="STRING" id="349064.SAMN05660429_00350"/>
<dbReference type="OrthoDB" id="7342920at2"/>
<keyword evidence="2" id="KW-1185">Reference proteome</keyword>
<reference evidence="1 2" key="1">
    <citation type="submission" date="2016-10" db="EMBL/GenBank/DDBJ databases">
        <authorList>
            <person name="de Groot N.N."/>
        </authorList>
    </citation>
    <scope>NUCLEOTIDE SEQUENCE [LARGE SCALE GENOMIC DNA]</scope>
    <source>
        <strain evidence="1 2">DSM 19706</strain>
    </source>
</reference>
<accession>A0A1H9Z9A5</accession>